<evidence type="ECO:0000259" key="3">
    <source>
        <dbReference type="Pfam" id="PF13387"/>
    </source>
</evidence>
<dbReference type="Proteomes" id="UP000016648">
    <property type="component" value="Unassembled WGS sequence"/>
</dbReference>
<proteinExistence type="predicted"/>
<keyword evidence="1" id="KW-0472">Membrane</keyword>
<evidence type="ECO:0000313" key="5">
    <source>
        <dbReference type="EMBL" id="ERK39284.1"/>
    </source>
</evidence>
<name>U2P6E1_9BACT</name>
<evidence type="ECO:0000256" key="1">
    <source>
        <dbReference type="SAM" id="Phobius"/>
    </source>
</evidence>
<keyword evidence="2" id="KW-0732">Signal</keyword>
<evidence type="ECO:0000259" key="4">
    <source>
        <dbReference type="Pfam" id="PF25221"/>
    </source>
</evidence>
<feature type="transmembrane region" description="Helical" evidence="1">
    <location>
        <begin position="277"/>
        <end position="295"/>
    </location>
</feature>
<dbReference type="RefSeq" id="WP_021589708.1">
    <property type="nucleotide sequence ID" value="NZ_AWEY01000025.1"/>
</dbReference>
<dbReference type="InterPro" id="IPR025178">
    <property type="entry name" value="Lnb_N"/>
</dbReference>
<feature type="transmembrane region" description="Helical" evidence="1">
    <location>
        <begin position="360"/>
        <end position="377"/>
    </location>
</feature>
<gene>
    <name evidence="5" type="ORF">HMPREF9135_2370</name>
</gene>
<feature type="signal peptide" evidence="2">
    <location>
        <begin position="1"/>
        <end position="23"/>
    </location>
</feature>
<keyword evidence="6" id="KW-1185">Reference proteome</keyword>
<dbReference type="Pfam" id="PF13387">
    <property type="entry name" value="Lnb_N"/>
    <property type="match status" value="1"/>
</dbReference>
<feature type="chain" id="PRO_5004632381" evidence="2">
    <location>
        <begin position="24"/>
        <end position="408"/>
    </location>
</feature>
<protein>
    <submittedName>
        <fullName evidence="5">PF13387 domain protein</fullName>
    </submittedName>
</protein>
<keyword evidence="1" id="KW-0812">Transmembrane</keyword>
<sequence length="408" mass="48034">MKRFRWYFLHALLTILVSLPNVADAQNSHPISTTDLPLNDSVMISLLTCGPGNQVYSLYGHTAIRYRNKMTNEDYVINYGMFSFHQKHFVLRFIFGLTDYQMGIIPYSNFIDEYLYEGRWVKEQILNISPTDKHRITLAIHHNYLPENRVYRYNYFYDNCTTRARNILLDNLSYKVYPRGNQLLNTSFREEIHKWNQKHLWARWGNDLLLGMKADRRISYKENEFLPNQLSKDFDRAFFYCKDGQKHKLVKYSHWLIEPTEFPNTSTSSSWLMDNPIYSIGGFCLVAFFLTIYEYKKRTYSWAGKIYDNLSWLITGAAGLILAAMIFSQHPTVSLNLQILILNPLHIGLLVPPFRRNRRFQIYIYICLLCGILGAFLQHYASGVLLLAFVLSFRAIHVFTINRKELNT</sequence>
<feature type="transmembrane region" description="Helical" evidence="1">
    <location>
        <begin position="333"/>
        <end position="351"/>
    </location>
</feature>
<feature type="transmembrane region" description="Helical" evidence="1">
    <location>
        <begin position="383"/>
        <end position="401"/>
    </location>
</feature>
<dbReference type="AlphaFoldDB" id="U2P6E1"/>
<dbReference type="Pfam" id="PF25221">
    <property type="entry name" value="5TMH_Lnb"/>
    <property type="match status" value="1"/>
</dbReference>
<keyword evidence="1" id="KW-1133">Transmembrane helix</keyword>
<organism evidence="5 6">
    <name type="scientific">Segatella baroniae F0067</name>
    <dbReference type="NCBI Taxonomy" id="1115809"/>
    <lineage>
        <taxon>Bacteria</taxon>
        <taxon>Pseudomonadati</taxon>
        <taxon>Bacteroidota</taxon>
        <taxon>Bacteroidia</taxon>
        <taxon>Bacteroidales</taxon>
        <taxon>Prevotellaceae</taxon>
        <taxon>Segatella</taxon>
    </lineage>
</organism>
<feature type="domain" description="Lnb N-terminal periplasmic" evidence="3">
    <location>
        <begin position="40"/>
        <end position="169"/>
    </location>
</feature>
<reference evidence="5 6" key="1">
    <citation type="submission" date="2013-08" db="EMBL/GenBank/DDBJ databases">
        <authorList>
            <person name="Durkin A.S."/>
            <person name="Haft D.R."/>
            <person name="McCorrison J."/>
            <person name="Torralba M."/>
            <person name="Gillis M."/>
            <person name="Haft D.H."/>
            <person name="Methe B."/>
            <person name="Sutton G."/>
            <person name="Nelson K.E."/>
        </authorList>
    </citation>
    <scope>NUCLEOTIDE SEQUENCE [LARGE SCALE GENOMIC DNA]</scope>
    <source>
        <strain evidence="5 6">F0067</strain>
    </source>
</reference>
<dbReference type="PATRIC" id="fig|1115809.3.peg.1377"/>
<accession>U2P6E1</accession>
<evidence type="ECO:0000256" key="2">
    <source>
        <dbReference type="SAM" id="SignalP"/>
    </source>
</evidence>
<evidence type="ECO:0000313" key="6">
    <source>
        <dbReference type="Proteomes" id="UP000016648"/>
    </source>
</evidence>
<feature type="transmembrane region" description="Helical" evidence="1">
    <location>
        <begin position="307"/>
        <end position="327"/>
    </location>
</feature>
<dbReference type="EMBL" id="AWEY01000025">
    <property type="protein sequence ID" value="ERK39284.1"/>
    <property type="molecule type" value="Genomic_DNA"/>
</dbReference>
<comment type="caution">
    <text evidence="5">The sequence shown here is derived from an EMBL/GenBank/DDBJ whole genome shotgun (WGS) entry which is preliminary data.</text>
</comment>
<dbReference type="InterPro" id="IPR057436">
    <property type="entry name" value="5TMH_Lnb"/>
</dbReference>
<feature type="domain" description="Lnb-like transmembrane" evidence="4">
    <location>
        <begin position="274"/>
        <end position="403"/>
    </location>
</feature>